<comment type="cofactor">
    <cofactor evidence="1">
        <name>FAD</name>
        <dbReference type="ChEBI" id="CHEBI:57692"/>
    </cofactor>
</comment>
<dbReference type="Gene3D" id="3.50.50.60">
    <property type="entry name" value="FAD/NAD(P)-binding domain"/>
    <property type="match status" value="3"/>
</dbReference>
<evidence type="ECO:0000313" key="8">
    <source>
        <dbReference type="EMBL" id="MYM00145.1"/>
    </source>
</evidence>
<comment type="similarity">
    <text evidence="2">Belongs to the FAD-binding monooxygenase family.</text>
</comment>
<keyword evidence="7" id="KW-0503">Monooxygenase</keyword>
<evidence type="ECO:0000256" key="4">
    <source>
        <dbReference type="ARBA" id="ARBA00022827"/>
    </source>
</evidence>
<evidence type="ECO:0000313" key="9">
    <source>
        <dbReference type="Proteomes" id="UP000465810"/>
    </source>
</evidence>
<accession>A0A7X4GKZ1</accession>
<dbReference type="AlphaFoldDB" id="A0A7X4GKZ1"/>
<keyword evidence="4" id="KW-0274">FAD</keyword>
<evidence type="ECO:0000256" key="6">
    <source>
        <dbReference type="ARBA" id="ARBA00023002"/>
    </source>
</evidence>
<dbReference type="GO" id="GO:0050660">
    <property type="term" value="F:flavin adenine dinucleotide binding"/>
    <property type="evidence" value="ECO:0007669"/>
    <property type="project" value="InterPro"/>
</dbReference>
<proteinExistence type="inferred from homology"/>
<comment type="caution">
    <text evidence="8">The sequence shown here is derived from an EMBL/GenBank/DDBJ whole genome shotgun (WGS) entry which is preliminary data.</text>
</comment>
<evidence type="ECO:0000256" key="5">
    <source>
        <dbReference type="ARBA" id="ARBA00022857"/>
    </source>
</evidence>
<keyword evidence="3" id="KW-0285">Flavoprotein</keyword>
<dbReference type="SUPFAM" id="SSF51905">
    <property type="entry name" value="FAD/NAD(P)-binding domain"/>
    <property type="match status" value="3"/>
</dbReference>
<gene>
    <name evidence="8" type="ORF">GR702_20545</name>
</gene>
<dbReference type="EMBL" id="WVTD01000030">
    <property type="protein sequence ID" value="MYM00145.1"/>
    <property type="molecule type" value="Genomic_DNA"/>
</dbReference>
<evidence type="ECO:0000256" key="3">
    <source>
        <dbReference type="ARBA" id="ARBA00022630"/>
    </source>
</evidence>
<reference evidence="8 9" key="1">
    <citation type="submission" date="2019-12" db="EMBL/GenBank/DDBJ databases">
        <authorList>
            <person name="Feng G."/>
            <person name="Zhu H."/>
        </authorList>
    </citation>
    <scope>NUCLEOTIDE SEQUENCE [LARGE SCALE GENOMIC DNA]</scope>
    <source>
        <strain evidence="8 9">FGD1</strain>
    </source>
</reference>
<dbReference type="GO" id="GO:0004499">
    <property type="term" value="F:N,N-dimethylaniline monooxygenase activity"/>
    <property type="evidence" value="ECO:0007669"/>
    <property type="project" value="InterPro"/>
</dbReference>
<protein>
    <submittedName>
        <fullName evidence="8">NAD(P)-binding domain-containing protein</fullName>
    </submittedName>
</protein>
<dbReference type="PANTHER" id="PTHR43098:SF3">
    <property type="entry name" value="L-ORNITHINE N(5)-MONOOXYGENASE-RELATED"/>
    <property type="match status" value="1"/>
</dbReference>
<keyword evidence="5" id="KW-0521">NADP</keyword>
<dbReference type="InterPro" id="IPR036188">
    <property type="entry name" value="FAD/NAD-bd_sf"/>
</dbReference>
<name>A0A7X4GKZ1_9SPHN</name>
<organism evidence="8 9">
    <name type="scientific">Novosphingobium silvae</name>
    <dbReference type="NCBI Taxonomy" id="2692619"/>
    <lineage>
        <taxon>Bacteria</taxon>
        <taxon>Pseudomonadati</taxon>
        <taxon>Pseudomonadota</taxon>
        <taxon>Alphaproteobacteria</taxon>
        <taxon>Sphingomonadales</taxon>
        <taxon>Sphingomonadaceae</taxon>
        <taxon>Novosphingobium</taxon>
    </lineage>
</organism>
<dbReference type="GO" id="GO:0050661">
    <property type="term" value="F:NADP binding"/>
    <property type="evidence" value="ECO:0007669"/>
    <property type="project" value="InterPro"/>
</dbReference>
<dbReference type="PANTHER" id="PTHR43098">
    <property type="entry name" value="L-ORNITHINE N(5)-MONOOXYGENASE-RELATED"/>
    <property type="match status" value="1"/>
</dbReference>
<dbReference type="InterPro" id="IPR050775">
    <property type="entry name" value="FAD-binding_Monooxygenases"/>
</dbReference>
<keyword evidence="9" id="KW-1185">Reference proteome</keyword>
<evidence type="ECO:0000256" key="7">
    <source>
        <dbReference type="ARBA" id="ARBA00023033"/>
    </source>
</evidence>
<dbReference type="Pfam" id="PF00743">
    <property type="entry name" value="FMO-like"/>
    <property type="match status" value="1"/>
</dbReference>
<keyword evidence="6" id="KW-0560">Oxidoreductase</keyword>
<evidence type="ECO:0000256" key="1">
    <source>
        <dbReference type="ARBA" id="ARBA00001974"/>
    </source>
</evidence>
<evidence type="ECO:0000256" key="2">
    <source>
        <dbReference type="ARBA" id="ARBA00010139"/>
    </source>
</evidence>
<dbReference type="InterPro" id="IPR020946">
    <property type="entry name" value="Flavin_mOase-like"/>
</dbReference>
<dbReference type="Proteomes" id="UP000465810">
    <property type="component" value="Unassembled WGS sequence"/>
</dbReference>
<sequence length="567" mass="62625">MQNGGHASSKACGGGLETDYVTDKISEQGAQQLDVVVVGAGFAGLYLVHKLRSLGYDVLGLEAAADVGGTWYWNRYPGARCDVESLQYSYSFSEELQQEWRWSERFAPQPEILAYLGHVADRFDLRRSFLFNTRVASARYEESANLWSIATEAGKCFSARFCIMATGNLSVGRIPEFAGLQDFAGEIYHTGNWPHEGVDFTGKRVGVVGTGSSAVQSIPPIAQQAEHLYVFQRTPHFSVPARNGPIEDQYDSEWKRNYPAQRAKARSTRSGVLYDYGTKSALEVDAGEHAVELGRRWEKGGTNFLYAYNDTLRSEASNQISADFVRERIGEIVIDPTVADKLMPKDYPIGTKRICVDTDFYATFNRPNVTLVDVRPSPITGFDQTSLKTADASYQLDAVVFATGFDAMTGALLKMDIVGRNGHSLRDKWAEGPKTYLGLAIAGFPNMFIVTGPGSPSVLSNVVIAIEQHVEWIVDCIEKMEHEGIATIEAEESAQQEWVDHVNDVACQTLYYQANSWFLGANVPGKPRIFMPYVGGFDTYVAKCDDVVRNGYAGFIKTKDQAEAIPA</sequence>